<dbReference type="EMBL" id="BGZK01000572">
    <property type="protein sequence ID" value="GBP51021.1"/>
    <property type="molecule type" value="Genomic_DNA"/>
</dbReference>
<accession>A0A4C1WII2</accession>
<dbReference type="Proteomes" id="UP000299102">
    <property type="component" value="Unassembled WGS sequence"/>
</dbReference>
<comment type="caution">
    <text evidence="1">The sequence shown here is derived from an EMBL/GenBank/DDBJ whole genome shotgun (WGS) entry which is preliminary data.</text>
</comment>
<proteinExistence type="predicted"/>
<name>A0A4C1WII2_EUMVA</name>
<protein>
    <submittedName>
        <fullName evidence="1">Uncharacterized protein</fullName>
    </submittedName>
</protein>
<dbReference type="AlphaFoldDB" id="A0A4C1WII2"/>
<sequence length="112" mass="13236">MIGIEVRHNNAENDFTEDYGHSPMKLPYWSHLFASRIFSKRYSKSRLNSFIPAGSHDKDVTSGAEYTWEYSHYRNLLFLQSTLTDVHVLFAQHRIFFLAKTRLQLPFHTKLD</sequence>
<keyword evidence="2" id="KW-1185">Reference proteome</keyword>
<evidence type="ECO:0000313" key="2">
    <source>
        <dbReference type="Proteomes" id="UP000299102"/>
    </source>
</evidence>
<organism evidence="1 2">
    <name type="scientific">Eumeta variegata</name>
    <name type="common">Bagworm moth</name>
    <name type="synonym">Eumeta japonica</name>
    <dbReference type="NCBI Taxonomy" id="151549"/>
    <lineage>
        <taxon>Eukaryota</taxon>
        <taxon>Metazoa</taxon>
        <taxon>Ecdysozoa</taxon>
        <taxon>Arthropoda</taxon>
        <taxon>Hexapoda</taxon>
        <taxon>Insecta</taxon>
        <taxon>Pterygota</taxon>
        <taxon>Neoptera</taxon>
        <taxon>Endopterygota</taxon>
        <taxon>Lepidoptera</taxon>
        <taxon>Glossata</taxon>
        <taxon>Ditrysia</taxon>
        <taxon>Tineoidea</taxon>
        <taxon>Psychidae</taxon>
        <taxon>Oiketicinae</taxon>
        <taxon>Eumeta</taxon>
    </lineage>
</organism>
<evidence type="ECO:0000313" key="1">
    <source>
        <dbReference type="EMBL" id="GBP51021.1"/>
    </source>
</evidence>
<gene>
    <name evidence="1" type="ORF">EVAR_37179_1</name>
</gene>
<reference evidence="1 2" key="1">
    <citation type="journal article" date="2019" name="Commun. Biol.">
        <title>The bagworm genome reveals a unique fibroin gene that provides high tensile strength.</title>
        <authorList>
            <person name="Kono N."/>
            <person name="Nakamura H."/>
            <person name="Ohtoshi R."/>
            <person name="Tomita M."/>
            <person name="Numata K."/>
            <person name="Arakawa K."/>
        </authorList>
    </citation>
    <scope>NUCLEOTIDE SEQUENCE [LARGE SCALE GENOMIC DNA]</scope>
</reference>